<reference evidence="1 2" key="1">
    <citation type="submission" date="2021-03" db="EMBL/GenBank/DDBJ databases">
        <authorList>
            <person name="King G.J."/>
            <person name="Bancroft I."/>
            <person name="Baten A."/>
            <person name="Bloomfield J."/>
            <person name="Borpatragohain P."/>
            <person name="He Z."/>
            <person name="Irish N."/>
            <person name="Irwin J."/>
            <person name="Liu K."/>
            <person name="Mauleon R.P."/>
            <person name="Moore J."/>
            <person name="Morris R."/>
            <person name="Ostergaard L."/>
            <person name="Wang B."/>
            <person name="Wells R."/>
        </authorList>
    </citation>
    <scope>NUCLEOTIDE SEQUENCE [LARGE SCALE GENOMIC DNA]</scope>
    <source>
        <strain evidence="1">R-o-18</strain>
        <tissue evidence="1">Leaf</tissue>
    </source>
</reference>
<protein>
    <submittedName>
        <fullName evidence="1">Uncharacterized protein</fullName>
    </submittedName>
</protein>
<dbReference type="Proteomes" id="UP000823674">
    <property type="component" value="Chromosome A05"/>
</dbReference>
<name>A0ABQ7MG82_BRACM</name>
<keyword evidence="2" id="KW-1185">Reference proteome</keyword>
<sequence>MDVLEALGSTKRIVEELKHQLDENEHYNHNPMSSPDRILMELKQAYISLSKTMDDLVKIQSSSQPYVWVGGAVSLAEELSRVRETPHMVVETDEIGLNQQNKNYMITAEMRLVAISKWKKLQERGNTCDC</sequence>
<organism evidence="1 2">
    <name type="scientific">Brassica rapa subsp. trilocularis</name>
    <dbReference type="NCBI Taxonomy" id="1813537"/>
    <lineage>
        <taxon>Eukaryota</taxon>
        <taxon>Viridiplantae</taxon>
        <taxon>Streptophyta</taxon>
        <taxon>Embryophyta</taxon>
        <taxon>Tracheophyta</taxon>
        <taxon>Spermatophyta</taxon>
        <taxon>Magnoliopsida</taxon>
        <taxon>eudicotyledons</taxon>
        <taxon>Gunneridae</taxon>
        <taxon>Pentapetalae</taxon>
        <taxon>rosids</taxon>
        <taxon>malvids</taxon>
        <taxon>Brassicales</taxon>
        <taxon>Brassicaceae</taxon>
        <taxon>Brassiceae</taxon>
        <taxon>Brassica</taxon>
    </lineage>
</organism>
<gene>
    <name evidence="1" type="primary">A05g506400.1_BraROA</name>
    <name evidence="1" type="ORF">IGI04_019571</name>
</gene>
<evidence type="ECO:0000313" key="2">
    <source>
        <dbReference type="Proteomes" id="UP000823674"/>
    </source>
</evidence>
<proteinExistence type="predicted"/>
<dbReference type="EMBL" id="JADBGQ010000005">
    <property type="protein sequence ID" value="KAG5397757.1"/>
    <property type="molecule type" value="Genomic_DNA"/>
</dbReference>
<evidence type="ECO:0000313" key="1">
    <source>
        <dbReference type="EMBL" id="KAG5397757.1"/>
    </source>
</evidence>
<accession>A0ABQ7MG82</accession>
<comment type="caution">
    <text evidence="1">The sequence shown here is derived from an EMBL/GenBank/DDBJ whole genome shotgun (WGS) entry which is preliminary data.</text>
</comment>